<evidence type="ECO:0000313" key="2">
    <source>
        <dbReference type="Proteomes" id="UP000265618"/>
    </source>
</evidence>
<name>A0A9K3GG75_9EUKA</name>
<dbReference type="AlphaFoldDB" id="A0A9K3GG75"/>
<dbReference type="Proteomes" id="UP000265618">
    <property type="component" value="Unassembled WGS sequence"/>
</dbReference>
<sequence>GGVGCLERTLPETCPLTSPTHMALSGAGVVIASPTGVCLVPTQAILSNLSSTDPCLSPAWHSNWVVEDAGLVCPTLLSVCVAPDPTPCAYGIIAHGQEGDYGVCVVKARPGMHPVTLFSVRCPSRPVCGAVTPDTAVVCDGGGTIFSFLPALASAVPATAARPVQSLPSGVFRGRLWSEERARRLGSDARYLAPHRVCILPDIQCFMVVSVGCTLHAFDAACIPLATCCAEAPDPAPAIVIPRLLGGSPVPSALLGTGRTATLLLERYPPLLIRFPQHMCSGGTLGLRLRSLSPTHALPLAALCTKQTLLAVLSRSLSVASPIPAEPRRVYTAGRDPTDVLIDDILGDLPMTTAEKLILDRWDSPSLPDPANQRVRVLCRLLGYIGTGQDGARAVAVRLVHLLIASDELELALSVGRAFQTGLSAVAARAWGTGSRAVLSSALRDMGDDVLLTQGDTDGGASLVQAAEGALAEAEAEDAEGLEEAYILLGAFHEVQGSMDTAREMYARASLNESLPDNVGM</sequence>
<proteinExistence type="predicted"/>
<protein>
    <submittedName>
        <fullName evidence="1">Uncharacterized protein</fullName>
    </submittedName>
</protein>
<dbReference type="EMBL" id="BDIP01000801">
    <property type="protein sequence ID" value="GIQ82754.1"/>
    <property type="molecule type" value="Genomic_DNA"/>
</dbReference>
<reference evidence="1 2" key="1">
    <citation type="journal article" date="2018" name="PLoS ONE">
        <title>The draft genome of Kipferlia bialata reveals reductive genome evolution in fornicate parasites.</title>
        <authorList>
            <person name="Tanifuji G."/>
            <person name="Takabayashi S."/>
            <person name="Kume K."/>
            <person name="Takagi M."/>
            <person name="Nakayama T."/>
            <person name="Kamikawa R."/>
            <person name="Inagaki Y."/>
            <person name="Hashimoto T."/>
        </authorList>
    </citation>
    <scope>NUCLEOTIDE SEQUENCE [LARGE SCALE GENOMIC DNA]</scope>
    <source>
        <strain evidence="1">NY0173</strain>
    </source>
</reference>
<organism evidence="1 2">
    <name type="scientific">Kipferlia bialata</name>
    <dbReference type="NCBI Taxonomy" id="797122"/>
    <lineage>
        <taxon>Eukaryota</taxon>
        <taxon>Metamonada</taxon>
        <taxon>Carpediemonas-like organisms</taxon>
        <taxon>Kipferlia</taxon>
    </lineage>
</organism>
<feature type="non-terminal residue" evidence="1">
    <location>
        <position position="1"/>
    </location>
</feature>
<comment type="caution">
    <text evidence="1">The sequence shown here is derived from an EMBL/GenBank/DDBJ whole genome shotgun (WGS) entry which is preliminary data.</text>
</comment>
<evidence type="ECO:0000313" key="1">
    <source>
        <dbReference type="EMBL" id="GIQ82754.1"/>
    </source>
</evidence>
<keyword evidence="2" id="KW-1185">Reference proteome</keyword>
<gene>
    <name evidence="1" type="ORF">KIPB_003947</name>
</gene>
<accession>A0A9K3GG75</accession>